<dbReference type="Pfam" id="PF00856">
    <property type="entry name" value="SET"/>
    <property type="match status" value="1"/>
</dbReference>
<accession>A0A7S4KDW0</accession>
<dbReference type="SMART" id="SM00317">
    <property type="entry name" value="SET"/>
    <property type="match status" value="1"/>
</dbReference>
<evidence type="ECO:0000256" key="1">
    <source>
        <dbReference type="SAM" id="MobiDB-lite"/>
    </source>
</evidence>
<proteinExistence type="predicted"/>
<reference evidence="3" key="1">
    <citation type="submission" date="2021-01" db="EMBL/GenBank/DDBJ databases">
        <authorList>
            <person name="Corre E."/>
            <person name="Pelletier E."/>
            <person name="Niang G."/>
            <person name="Scheremetjew M."/>
            <person name="Finn R."/>
            <person name="Kale V."/>
            <person name="Holt S."/>
            <person name="Cochrane G."/>
            <person name="Meng A."/>
            <person name="Brown T."/>
            <person name="Cohen L."/>
        </authorList>
    </citation>
    <scope>NUCLEOTIDE SEQUENCE</scope>
    <source>
        <strain evidence="3">CCMP 2712</strain>
    </source>
</reference>
<gene>
    <name evidence="3" type="ORF">GTHE00462_LOCUS11309</name>
</gene>
<sequence length="265" mass="29407">MEANLLEAGTSMDSLCIEAGQRSPRLDRSKEKKQKRGVTFKTCSLPGWPAGLQYTHTPDLAGLSPGDRRLIRMDYLPGVTIKKIDDRAHPAYGQNGLFASMEFTVGDVLGEYTGKIVPGHCGGNYVTRLWNSGHDSDYFRPGVDAEVMGNELRMINDYRSVPGATGPNCKFSRTTLRGYRAALIVAIRNVAPGEEFLLDYGEVYWHGWRPSHTHFSGESEETYEDGSSQNLEERAVSAVLPEDLEALENELREMVSQATEESVRA</sequence>
<evidence type="ECO:0000259" key="2">
    <source>
        <dbReference type="PROSITE" id="PS50280"/>
    </source>
</evidence>
<dbReference type="PROSITE" id="PS50280">
    <property type="entry name" value="SET"/>
    <property type="match status" value="1"/>
</dbReference>
<dbReference type="InterPro" id="IPR001214">
    <property type="entry name" value="SET_dom"/>
</dbReference>
<dbReference type="SUPFAM" id="SSF82199">
    <property type="entry name" value="SET domain"/>
    <property type="match status" value="1"/>
</dbReference>
<dbReference type="AlphaFoldDB" id="A0A7S4KDW0"/>
<name>A0A7S4KDW0_GUITH</name>
<dbReference type="EMBL" id="HBKN01014536">
    <property type="protein sequence ID" value="CAE2291485.1"/>
    <property type="molecule type" value="Transcribed_RNA"/>
</dbReference>
<evidence type="ECO:0000313" key="3">
    <source>
        <dbReference type="EMBL" id="CAE2291485.1"/>
    </source>
</evidence>
<organism evidence="3">
    <name type="scientific">Guillardia theta</name>
    <name type="common">Cryptophyte</name>
    <name type="synonym">Cryptomonas phi</name>
    <dbReference type="NCBI Taxonomy" id="55529"/>
    <lineage>
        <taxon>Eukaryota</taxon>
        <taxon>Cryptophyceae</taxon>
        <taxon>Pyrenomonadales</taxon>
        <taxon>Geminigeraceae</taxon>
        <taxon>Guillardia</taxon>
    </lineage>
</organism>
<feature type="domain" description="SET" evidence="2">
    <location>
        <begin position="77"/>
        <end position="201"/>
    </location>
</feature>
<protein>
    <recommendedName>
        <fullName evidence="2">SET domain-containing protein</fullName>
    </recommendedName>
</protein>
<dbReference type="InterPro" id="IPR046341">
    <property type="entry name" value="SET_dom_sf"/>
</dbReference>
<dbReference type="Gene3D" id="2.170.270.10">
    <property type="entry name" value="SET domain"/>
    <property type="match status" value="1"/>
</dbReference>
<feature type="region of interest" description="Disordered" evidence="1">
    <location>
        <begin position="216"/>
        <end position="235"/>
    </location>
</feature>